<feature type="transmembrane region" description="Helical" evidence="8">
    <location>
        <begin position="103"/>
        <end position="124"/>
    </location>
</feature>
<dbReference type="InterPro" id="IPR005829">
    <property type="entry name" value="Sugar_transporter_CS"/>
</dbReference>
<evidence type="ECO:0000313" key="11">
    <source>
        <dbReference type="Proteomes" id="UP000245461"/>
    </source>
</evidence>
<feature type="transmembrane region" description="Helical" evidence="8">
    <location>
        <begin position="46"/>
        <end position="66"/>
    </location>
</feature>
<comment type="subcellular location">
    <subcellularLocation>
        <location evidence="2">Membrane</location>
        <topology evidence="2">Multi-pass membrane protein</topology>
    </subcellularLocation>
</comment>
<evidence type="ECO:0000259" key="9">
    <source>
        <dbReference type="PROSITE" id="PS50850"/>
    </source>
</evidence>
<feature type="transmembrane region" description="Helical" evidence="8">
    <location>
        <begin position="78"/>
        <end position="97"/>
    </location>
</feature>
<feature type="transmembrane region" description="Helical" evidence="8">
    <location>
        <begin position="252"/>
        <end position="271"/>
    </location>
</feature>
<evidence type="ECO:0000256" key="8">
    <source>
        <dbReference type="SAM" id="Phobius"/>
    </source>
</evidence>
<dbReference type="GO" id="GO:0016020">
    <property type="term" value="C:membrane"/>
    <property type="evidence" value="ECO:0007669"/>
    <property type="project" value="UniProtKB-SubCell"/>
</dbReference>
<dbReference type="PROSITE" id="PS00216">
    <property type="entry name" value="SUGAR_TRANSPORT_1"/>
    <property type="match status" value="1"/>
</dbReference>
<dbReference type="Proteomes" id="UP000245461">
    <property type="component" value="Unassembled WGS sequence"/>
</dbReference>
<dbReference type="Pfam" id="PF07690">
    <property type="entry name" value="MFS_1"/>
    <property type="match status" value="1"/>
</dbReference>
<evidence type="ECO:0000313" key="10">
    <source>
        <dbReference type="EMBL" id="PWR21161.1"/>
    </source>
</evidence>
<accession>A0A317E3D7</accession>
<organism evidence="10 11">
    <name type="scientific">Zavarzinia aquatilis</name>
    <dbReference type="NCBI Taxonomy" id="2211142"/>
    <lineage>
        <taxon>Bacteria</taxon>
        <taxon>Pseudomonadati</taxon>
        <taxon>Pseudomonadota</taxon>
        <taxon>Alphaproteobacteria</taxon>
        <taxon>Rhodospirillales</taxon>
        <taxon>Zavarziniaceae</taxon>
        <taxon>Zavarzinia</taxon>
    </lineage>
</organism>
<dbReference type="EMBL" id="QGLE01000008">
    <property type="protein sequence ID" value="PWR21161.1"/>
    <property type="molecule type" value="Genomic_DNA"/>
</dbReference>
<dbReference type="SUPFAM" id="SSF103473">
    <property type="entry name" value="MFS general substrate transporter"/>
    <property type="match status" value="1"/>
</dbReference>
<dbReference type="RefSeq" id="WP_109906839.1">
    <property type="nucleotide sequence ID" value="NZ_QGLE01000008.1"/>
</dbReference>
<dbReference type="PANTHER" id="PTHR23504:SF15">
    <property type="entry name" value="MAJOR FACILITATOR SUPERFAMILY (MFS) PROFILE DOMAIN-CONTAINING PROTEIN"/>
    <property type="match status" value="1"/>
</dbReference>
<feature type="transmembrane region" description="Helical" evidence="8">
    <location>
        <begin position="164"/>
        <end position="184"/>
    </location>
</feature>
<comment type="function">
    <text evidence="1">Resistance to tetracycline by an active tetracycline efflux. This is an energy-dependent process that decreases the accumulation of the antibiotic in whole cells. This protein functions as a metal-tetracycline/H(+) antiporter.</text>
</comment>
<evidence type="ECO:0000256" key="1">
    <source>
        <dbReference type="ARBA" id="ARBA00003279"/>
    </source>
</evidence>
<dbReference type="InterPro" id="IPR001958">
    <property type="entry name" value="Tet-R_TetA/multi-R_MdtG-like"/>
</dbReference>
<keyword evidence="7 8" id="KW-0472">Membrane</keyword>
<feature type="transmembrane region" description="Helical" evidence="8">
    <location>
        <begin position="12"/>
        <end position="34"/>
    </location>
</feature>
<evidence type="ECO:0000256" key="3">
    <source>
        <dbReference type="ARBA" id="ARBA00007520"/>
    </source>
</evidence>
<dbReference type="Gene3D" id="1.20.1250.20">
    <property type="entry name" value="MFS general substrate transporter like domains"/>
    <property type="match status" value="1"/>
</dbReference>
<evidence type="ECO:0000256" key="2">
    <source>
        <dbReference type="ARBA" id="ARBA00004141"/>
    </source>
</evidence>
<feature type="transmembrane region" description="Helical" evidence="8">
    <location>
        <begin position="339"/>
        <end position="359"/>
    </location>
</feature>
<feature type="transmembrane region" description="Helical" evidence="8">
    <location>
        <begin position="283"/>
        <end position="301"/>
    </location>
</feature>
<dbReference type="GO" id="GO:0022857">
    <property type="term" value="F:transmembrane transporter activity"/>
    <property type="evidence" value="ECO:0007669"/>
    <property type="project" value="InterPro"/>
</dbReference>
<dbReference type="InterPro" id="IPR011701">
    <property type="entry name" value="MFS"/>
</dbReference>
<dbReference type="PRINTS" id="PR01035">
    <property type="entry name" value="TCRTETA"/>
</dbReference>
<name>A0A317E3D7_9PROT</name>
<feature type="transmembrane region" description="Helical" evidence="8">
    <location>
        <begin position="307"/>
        <end position="327"/>
    </location>
</feature>
<evidence type="ECO:0000256" key="7">
    <source>
        <dbReference type="ARBA" id="ARBA00023136"/>
    </source>
</evidence>
<feature type="domain" description="Major facilitator superfamily (MFS) profile" evidence="9">
    <location>
        <begin position="7"/>
        <end position="401"/>
    </location>
</feature>
<feature type="transmembrane region" description="Helical" evidence="8">
    <location>
        <begin position="371"/>
        <end position="395"/>
    </location>
</feature>
<dbReference type="AlphaFoldDB" id="A0A317E3D7"/>
<dbReference type="PROSITE" id="PS50850">
    <property type="entry name" value="MFS"/>
    <property type="match status" value="1"/>
</dbReference>
<dbReference type="InterPro" id="IPR036259">
    <property type="entry name" value="MFS_trans_sf"/>
</dbReference>
<gene>
    <name evidence="10" type="ORF">DKG74_14235</name>
</gene>
<sequence>MRLSTPGPRVILITILLDAMGFGLVAPVLPHLVAELDGRGPAAASASFGLIQAAYAGAMFLCAPLVGRLSDRFGRRPVLLLALCGAAVDHVVAALAGSVGLLLVARFIAGAFGASAAAASAYVADVTTAEDRGKAFAFAGAAFAIGFVSGPAVGGLLGDLGPRVPFLAAAGLTALNLLYALFVLPESLPATKRKPLDRTALNPLAGLATWWRSRLMGGLLAAIFLYMLAQSALQATWVLYMNLRLGWGPGDVGASLGVLGVMAILAQVLLAPRLIGRLGPRGALLTALVFTALFCLALAMVTTGWQVYAALVLVPFAMVAGPAAQALVSAGAGGGEQGLLQGTISSVTGLAAFFGPALGATTFSHFAGEGALYPLPGAAFVLAAFLCLLALGAAARATRQA</sequence>
<reference evidence="10 11" key="1">
    <citation type="submission" date="2018-05" db="EMBL/GenBank/DDBJ databases">
        <title>Zavarzinia sp. HR-AS.</title>
        <authorList>
            <person name="Lee Y."/>
            <person name="Jeon C.O."/>
        </authorList>
    </citation>
    <scope>NUCLEOTIDE SEQUENCE [LARGE SCALE GENOMIC DNA]</scope>
    <source>
        <strain evidence="10 11">HR-AS</strain>
    </source>
</reference>
<keyword evidence="6 8" id="KW-1133">Transmembrane helix</keyword>
<evidence type="ECO:0000256" key="4">
    <source>
        <dbReference type="ARBA" id="ARBA00022448"/>
    </source>
</evidence>
<feature type="transmembrane region" description="Helical" evidence="8">
    <location>
        <begin position="219"/>
        <end position="240"/>
    </location>
</feature>
<dbReference type="PANTHER" id="PTHR23504">
    <property type="entry name" value="MAJOR FACILITATOR SUPERFAMILY DOMAIN-CONTAINING PROTEIN 10"/>
    <property type="match status" value="1"/>
</dbReference>
<keyword evidence="4" id="KW-0813">Transport</keyword>
<protein>
    <submittedName>
        <fullName evidence="10">Tetracycline resistance MFS efflux pump</fullName>
    </submittedName>
</protein>
<evidence type="ECO:0000256" key="6">
    <source>
        <dbReference type="ARBA" id="ARBA00022989"/>
    </source>
</evidence>
<comment type="similarity">
    <text evidence="3">Belongs to the major facilitator superfamily. TCR/Tet family.</text>
</comment>
<evidence type="ECO:0000256" key="5">
    <source>
        <dbReference type="ARBA" id="ARBA00022692"/>
    </source>
</evidence>
<dbReference type="InterPro" id="IPR020846">
    <property type="entry name" value="MFS_dom"/>
</dbReference>
<feature type="transmembrane region" description="Helical" evidence="8">
    <location>
        <begin position="136"/>
        <end position="158"/>
    </location>
</feature>
<keyword evidence="11" id="KW-1185">Reference proteome</keyword>
<comment type="caution">
    <text evidence="10">The sequence shown here is derived from an EMBL/GenBank/DDBJ whole genome shotgun (WGS) entry which is preliminary data.</text>
</comment>
<dbReference type="OrthoDB" id="9764259at2"/>
<proteinExistence type="inferred from homology"/>
<keyword evidence="5 8" id="KW-0812">Transmembrane</keyword>